<evidence type="ECO:0000256" key="5">
    <source>
        <dbReference type="ARBA" id="ARBA00022759"/>
    </source>
</evidence>
<dbReference type="AlphaFoldDB" id="A0A2N9F6G9"/>
<gene>
    <name evidence="11" type="ORF">FSB_LOCUS10567</name>
</gene>
<keyword evidence="6" id="KW-0378">Hydrolase</keyword>
<dbReference type="GO" id="GO:0003676">
    <property type="term" value="F:nucleic acid binding"/>
    <property type="evidence" value="ECO:0007669"/>
    <property type="project" value="InterPro"/>
</dbReference>
<evidence type="ECO:0000256" key="7">
    <source>
        <dbReference type="ARBA" id="ARBA00022918"/>
    </source>
</evidence>
<dbReference type="PANTHER" id="PTHR35046">
    <property type="entry name" value="ZINC KNUCKLE (CCHC-TYPE) FAMILY PROTEIN"/>
    <property type="match status" value="1"/>
</dbReference>
<name>A0A2N9F6G9_FAGSY</name>
<feature type="compositionally biased region" description="Polar residues" evidence="9">
    <location>
        <begin position="202"/>
        <end position="218"/>
    </location>
</feature>
<feature type="compositionally biased region" description="Acidic residues" evidence="9">
    <location>
        <begin position="35"/>
        <end position="51"/>
    </location>
</feature>
<dbReference type="SMART" id="SM00343">
    <property type="entry name" value="ZnF_C2HC"/>
    <property type="match status" value="1"/>
</dbReference>
<dbReference type="Gene3D" id="2.40.70.10">
    <property type="entry name" value="Acid Proteases"/>
    <property type="match status" value="1"/>
</dbReference>
<dbReference type="CDD" id="cd09274">
    <property type="entry name" value="RNase_HI_RT_Ty3"/>
    <property type="match status" value="1"/>
</dbReference>
<keyword evidence="8" id="KW-0863">Zinc-finger</keyword>
<dbReference type="SUPFAM" id="SSF57756">
    <property type="entry name" value="Retrovirus zinc finger-like domains"/>
    <property type="match status" value="1"/>
</dbReference>
<keyword evidence="8" id="KW-0479">Metal-binding</keyword>
<dbReference type="InterPro" id="IPR001878">
    <property type="entry name" value="Znf_CCHC"/>
</dbReference>
<keyword evidence="3" id="KW-0548">Nucleotidyltransferase</keyword>
<evidence type="ECO:0000256" key="2">
    <source>
        <dbReference type="ARBA" id="ARBA00022679"/>
    </source>
</evidence>
<sequence length="869" mass="100502">MEQVHEWIDQMENRREEQPQNGRNLRERERVPPREEEEERYGSGFDEEEDRDSIVNNRRPGGRFGEARNREDNNLGGIKMKIPSFQGRSDPEAYLEWEKKMEFVFDCHNYSETKKVKLAVIEFSEYAVTWWDQLAINRRRNRERPIDTWEEMKVVMRKRFIPSYYYRELYKKLQGLRQGSRSVEDYYKEMEIAMIRANLLDKSQTPKPEPKSATTSHVPQGKTEAFTSRNRDIKCFRCQGRGHIASQCPNKQVMVLQANGEIVTDCEDSNTDDMPPLEDVFEEEYLAPDALTLVARRALSLQAKGVDEIQRENIFHTRCYVKDKVCSVIIDGGSCTNVASTIMVEKLGLPMAKHPRPYKLQWLNDSGEIRVNKQVLVAFRIGKYEDEVLCDVVPMQAGHLLLGRPWQFDRQVKHDGFTNKYSFVLNQRSITLVPLTPQQVYEDQVRLQKESDQKKESEQKKKSENQRGAEKNEREKENQSSALERKSERKQKNFYAKVSEIKRAMFSNQPMIVLLYKEALLNTNELDLALPSSIVSLLQEYEDVFPEETPHGLPPIRGIEHQIDFVPVQPFQTDQLIGAIPRRQRSFNGSAQGIQVDEEKVCAIQDWPSPTSVGNVRSFHGLASFYRRFVKDFSSLAAPLTEVIKKNVGFRWGEEQEKAFQLIKEKLTNAPLLSLPNFSKTFEIECDASGVGIGAVLMQEGRPIAYFSEKLSGVALNYPTYDKELYALVRALETWLHYLWPKEFVIHTDHESLKHLKGQHKLNKRHARWVEFIETFPYVIRYKQGGDLRANPFQEEGNDGDQGTTSKDLVQVPIGPVTRARAKKFKDVLNGLIQELWAQANSWRPIEHDPHGQQRIVTLIQVLEGSGQG</sequence>
<dbReference type="InterPro" id="IPR036875">
    <property type="entry name" value="Znf_CCHC_sf"/>
</dbReference>
<evidence type="ECO:0000256" key="6">
    <source>
        <dbReference type="ARBA" id="ARBA00022801"/>
    </source>
</evidence>
<dbReference type="Gene3D" id="3.10.20.370">
    <property type="match status" value="1"/>
</dbReference>
<dbReference type="GO" id="GO:0004519">
    <property type="term" value="F:endonuclease activity"/>
    <property type="evidence" value="ECO:0007669"/>
    <property type="project" value="UniProtKB-KW"/>
</dbReference>
<keyword evidence="8" id="KW-0862">Zinc</keyword>
<feature type="compositionally biased region" description="Basic and acidic residues" evidence="9">
    <location>
        <begin position="1"/>
        <end position="34"/>
    </location>
</feature>
<keyword evidence="4" id="KW-0540">Nuclease</keyword>
<dbReference type="GO" id="GO:0003964">
    <property type="term" value="F:RNA-directed DNA polymerase activity"/>
    <property type="evidence" value="ECO:0007669"/>
    <property type="project" value="UniProtKB-KW"/>
</dbReference>
<dbReference type="Gene3D" id="4.10.60.10">
    <property type="entry name" value="Zinc finger, CCHC-type"/>
    <property type="match status" value="1"/>
</dbReference>
<evidence type="ECO:0000259" key="10">
    <source>
        <dbReference type="PROSITE" id="PS50158"/>
    </source>
</evidence>
<keyword evidence="7" id="KW-0695">RNA-directed DNA polymerase</keyword>
<dbReference type="InterPro" id="IPR005162">
    <property type="entry name" value="Retrotrans_gag_dom"/>
</dbReference>
<keyword evidence="2" id="KW-0808">Transferase</keyword>
<dbReference type="InterPro" id="IPR041373">
    <property type="entry name" value="RT_RNaseH"/>
</dbReference>
<dbReference type="EC" id="2.7.7.49" evidence="1"/>
<dbReference type="InterPro" id="IPR043128">
    <property type="entry name" value="Rev_trsase/Diguanyl_cyclase"/>
</dbReference>
<reference evidence="11" key="1">
    <citation type="submission" date="2018-02" db="EMBL/GenBank/DDBJ databases">
        <authorList>
            <person name="Cohen D.B."/>
            <person name="Kent A.D."/>
        </authorList>
    </citation>
    <scope>NUCLEOTIDE SEQUENCE</scope>
</reference>
<dbReference type="InterPro" id="IPR043502">
    <property type="entry name" value="DNA/RNA_pol_sf"/>
</dbReference>
<dbReference type="InterPro" id="IPR021109">
    <property type="entry name" value="Peptidase_aspartic_dom_sf"/>
</dbReference>
<feature type="region of interest" description="Disordered" evidence="9">
    <location>
        <begin position="1"/>
        <end position="71"/>
    </location>
</feature>
<feature type="domain" description="CCHC-type" evidence="10">
    <location>
        <begin position="234"/>
        <end position="250"/>
    </location>
</feature>
<dbReference type="CDD" id="cd00303">
    <property type="entry name" value="retropepsin_like"/>
    <property type="match status" value="1"/>
</dbReference>
<dbReference type="EMBL" id="OIVN01000592">
    <property type="protein sequence ID" value="SPC82685.1"/>
    <property type="molecule type" value="Genomic_DNA"/>
</dbReference>
<evidence type="ECO:0000256" key="1">
    <source>
        <dbReference type="ARBA" id="ARBA00012493"/>
    </source>
</evidence>
<feature type="region of interest" description="Disordered" evidence="9">
    <location>
        <begin position="202"/>
        <end position="224"/>
    </location>
</feature>
<dbReference type="GO" id="GO:0008270">
    <property type="term" value="F:zinc ion binding"/>
    <property type="evidence" value="ECO:0007669"/>
    <property type="project" value="UniProtKB-KW"/>
</dbReference>
<dbReference type="FunFam" id="3.30.70.270:FF:000020">
    <property type="entry name" value="Transposon Tf2-6 polyprotein-like Protein"/>
    <property type="match status" value="1"/>
</dbReference>
<dbReference type="Pfam" id="PF03732">
    <property type="entry name" value="Retrotrans_gag"/>
    <property type="match status" value="1"/>
</dbReference>
<dbReference type="Pfam" id="PF00098">
    <property type="entry name" value="zf-CCHC"/>
    <property type="match status" value="1"/>
</dbReference>
<keyword evidence="5" id="KW-0255">Endonuclease</keyword>
<organism evidence="11">
    <name type="scientific">Fagus sylvatica</name>
    <name type="common">Beechnut</name>
    <dbReference type="NCBI Taxonomy" id="28930"/>
    <lineage>
        <taxon>Eukaryota</taxon>
        <taxon>Viridiplantae</taxon>
        <taxon>Streptophyta</taxon>
        <taxon>Embryophyta</taxon>
        <taxon>Tracheophyta</taxon>
        <taxon>Spermatophyta</taxon>
        <taxon>Magnoliopsida</taxon>
        <taxon>eudicotyledons</taxon>
        <taxon>Gunneridae</taxon>
        <taxon>Pentapetalae</taxon>
        <taxon>rosids</taxon>
        <taxon>fabids</taxon>
        <taxon>Fagales</taxon>
        <taxon>Fagaceae</taxon>
        <taxon>Fagus</taxon>
    </lineage>
</organism>
<proteinExistence type="predicted"/>
<evidence type="ECO:0000256" key="8">
    <source>
        <dbReference type="PROSITE-ProRule" id="PRU00047"/>
    </source>
</evidence>
<accession>A0A2N9F6G9</accession>
<evidence type="ECO:0000256" key="3">
    <source>
        <dbReference type="ARBA" id="ARBA00022695"/>
    </source>
</evidence>
<protein>
    <recommendedName>
        <fullName evidence="1">RNA-directed DNA polymerase</fullName>
        <ecNumber evidence="1">2.7.7.49</ecNumber>
    </recommendedName>
</protein>
<dbReference type="PANTHER" id="PTHR35046:SF9">
    <property type="entry name" value="RNA-DIRECTED DNA POLYMERASE"/>
    <property type="match status" value="1"/>
</dbReference>
<feature type="region of interest" description="Disordered" evidence="9">
    <location>
        <begin position="444"/>
        <end position="489"/>
    </location>
</feature>
<evidence type="ECO:0000256" key="9">
    <source>
        <dbReference type="SAM" id="MobiDB-lite"/>
    </source>
</evidence>
<dbReference type="SUPFAM" id="SSF56672">
    <property type="entry name" value="DNA/RNA polymerases"/>
    <property type="match status" value="1"/>
</dbReference>
<evidence type="ECO:0000313" key="11">
    <source>
        <dbReference type="EMBL" id="SPC82685.1"/>
    </source>
</evidence>
<evidence type="ECO:0000256" key="4">
    <source>
        <dbReference type="ARBA" id="ARBA00022722"/>
    </source>
</evidence>
<dbReference type="GO" id="GO:0016787">
    <property type="term" value="F:hydrolase activity"/>
    <property type="evidence" value="ECO:0007669"/>
    <property type="project" value="UniProtKB-KW"/>
</dbReference>
<dbReference type="PROSITE" id="PS50158">
    <property type="entry name" value="ZF_CCHC"/>
    <property type="match status" value="1"/>
</dbReference>
<dbReference type="Pfam" id="PF17917">
    <property type="entry name" value="RT_RNaseH"/>
    <property type="match status" value="1"/>
</dbReference>
<dbReference type="Gene3D" id="3.30.70.270">
    <property type="match status" value="1"/>
</dbReference>